<comment type="subcellular location">
    <subcellularLocation>
        <location evidence="1">Secreted</location>
    </subcellularLocation>
</comment>
<evidence type="ECO:0000256" key="5">
    <source>
        <dbReference type="ARBA" id="ARBA00022729"/>
    </source>
</evidence>
<dbReference type="InterPro" id="IPR010264">
    <property type="entry name" value="Self-incomp_S1"/>
</dbReference>
<comment type="similarity">
    <text evidence="2">Belongs to the plant self-incompatibility (S1) protein family.</text>
</comment>
<evidence type="ECO:0000256" key="4">
    <source>
        <dbReference type="ARBA" id="ARBA00022525"/>
    </source>
</evidence>
<dbReference type="AlphaFoldDB" id="A0A830CD01"/>
<name>A0A830CD01_9LAMI</name>
<comment type="caution">
    <text evidence="7">The sequence shown here is derived from an EMBL/GenBank/DDBJ whole genome shotgun (WGS) entry which is preliminary data.</text>
</comment>
<evidence type="ECO:0000313" key="7">
    <source>
        <dbReference type="EMBL" id="GFP96202.1"/>
    </source>
</evidence>
<sequence length="130" mass="15212">MTGYISILLALLLITLTNFASPATSGTYDVRIKDELGTTPLNISCHTNTNKYFPEKSLQWSFWYRFNLSIDGQTQSASCNLKYGNRKTTFEVFNNTRDPHNCPQWTCDWKVRENDVVQLQNKKWKAMYKW</sequence>
<evidence type="ECO:0008006" key="9">
    <source>
        <dbReference type="Google" id="ProtNLM"/>
    </source>
</evidence>
<keyword evidence="3" id="KW-0713">Self-incompatibility</keyword>
<dbReference type="GO" id="GO:0060320">
    <property type="term" value="P:rejection of self pollen"/>
    <property type="evidence" value="ECO:0007669"/>
    <property type="project" value="UniProtKB-KW"/>
</dbReference>
<feature type="signal peptide" evidence="6">
    <location>
        <begin position="1"/>
        <end position="22"/>
    </location>
</feature>
<keyword evidence="8" id="KW-1185">Reference proteome</keyword>
<reference evidence="7" key="1">
    <citation type="submission" date="2020-07" db="EMBL/GenBank/DDBJ databases">
        <title>Ethylene signaling mediates host invasion by parasitic plants.</title>
        <authorList>
            <person name="Yoshida S."/>
        </authorList>
    </citation>
    <scope>NUCLEOTIDE SEQUENCE</scope>
    <source>
        <strain evidence="7">Okayama</strain>
    </source>
</reference>
<evidence type="ECO:0000256" key="6">
    <source>
        <dbReference type="SAM" id="SignalP"/>
    </source>
</evidence>
<protein>
    <recommendedName>
        <fullName evidence="9">S-protein homolog</fullName>
    </recommendedName>
</protein>
<dbReference type="GO" id="GO:0005576">
    <property type="term" value="C:extracellular region"/>
    <property type="evidence" value="ECO:0007669"/>
    <property type="project" value="UniProtKB-SubCell"/>
</dbReference>
<evidence type="ECO:0000256" key="1">
    <source>
        <dbReference type="ARBA" id="ARBA00004613"/>
    </source>
</evidence>
<keyword evidence="4" id="KW-0964">Secreted</keyword>
<evidence type="ECO:0000256" key="2">
    <source>
        <dbReference type="ARBA" id="ARBA00005581"/>
    </source>
</evidence>
<dbReference type="Pfam" id="PF05938">
    <property type="entry name" value="Self-incomp_S1"/>
    <property type="match status" value="1"/>
</dbReference>
<proteinExistence type="inferred from homology"/>
<dbReference type="Proteomes" id="UP000653305">
    <property type="component" value="Unassembled WGS sequence"/>
</dbReference>
<accession>A0A830CD01</accession>
<keyword evidence="5 6" id="KW-0732">Signal</keyword>
<evidence type="ECO:0000313" key="8">
    <source>
        <dbReference type="Proteomes" id="UP000653305"/>
    </source>
</evidence>
<gene>
    <name evidence="7" type="ORF">PHJA_001764300</name>
</gene>
<organism evidence="7 8">
    <name type="scientific">Phtheirospermum japonicum</name>
    <dbReference type="NCBI Taxonomy" id="374723"/>
    <lineage>
        <taxon>Eukaryota</taxon>
        <taxon>Viridiplantae</taxon>
        <taxon>Streptophyta</taxon>
        <taxon>Embryophyta</taxon>
        <taxon>Tracheophyta</taxon>
        <taxon>Spermatophyta</taxon>
        <taxon>Magnoliopsida</taxon>
        <taxon>eudicotyledons</taxon>
        <taxon>Gunneridae</taxon>
        <taxon>Pentapetalae</taxon>
        <taxon>asterids</taxon>
        <taxon>lamiids</taxon>
        <taxon>Lamiales</taxon>
        <taxon>Orobanchaceae</taxon>
        <taxon>Orobanchaceae incertae sedis</taxon>
        <taxon>Phtheirospermum</taxon>
    </lineage>
</organism>
<dbReference type="EMBL" id="BMAC01000425">
    <property type="protein sequence ID" value="GFP96202.1"/>
    <property type="molecule type" value="Genomic_DNA"/>
</dbReference>
<evidence type="ECO:0000256" key="3">
    <source>
        <dbReference type="ARBA" id="ARBA00022471"/>
    </source>
</evidence>
<feature type="chain" id="PRO_5032934512" description="S-protein homolog" evidence="6">
    <location>
        <begin position="23"/>
        <end position="130"/>
    </location>
</feature>